<evidence type="ECO:0000256" key="1">
    <source>
        <dbReference type="SAM" id="MobiDB-lite"/>
    </source>
</evidence>
<accession>A0ABV6T7H1</accession>
<proteinExistence type="predicted"/>
<evidence type="ECO:0000256" key="2">
    <source>
        <dbReference type="SAM" id="Phobius"/>
    </source>
</evidence>
<protein>
    <recommendedName>
        <fullName evidence="5">Dynamin</fullName>
    </recommendedName>
</protein>
<evidence type="ECO:0000313" key="3">
    <source>
        <dbReference type="EMBL" id="MFC0811983.1"/>
    </source>
</evidence>
<gene>
    <name evidence="3" type="ORF">ACFHYO_07630</name>
</gene>
<keyword evidence="4" id="KW-1185">Reference proteome</keyword>
<sequence>MATNNESNSGLWFLIGAVIVAVAAIVWYLNAGGAPAGGTNVTVEAPAATAPAAPAAPAGGTAETTSSTTTTTTTAPATN</sequence>
<comment type="caution">
    <text evidence="3">The sequence shown here is derived from an EMBL/GenBank/DDBJ whole genome shotgun (WGS) entry which is preliminary data.</text>
</comment>
<name>A0ABV6T7H1_9RHOB</name>
<feature type="transmembrane region" description="Helical" evidence="2">
    <location>
        <begin position="12"/>
        <end position="29"/>
    </location>
</feature>
<organism evidence="3 4">
    <name type="scientific">Paracoccus panacisoli</name>
    <dbReference type="NCBI Taxonomy" id="1510163"/>
    <lineage>
        <taxon>Bacteria</taxon>
        <taxon>Pseudomonadati</taxon>
        <taxon>Pseudomonadota</taxon>
        <taxon>Alphaproteobacteria</taxon>
        <taxon>Rhodobacterales</taxon>
        <taxon>Paracoccaceae</taxon>
        <taxon>Paracoccus</taxon>
    </lineage>
</organism>
<feature type="region of interest" description="Disordered" evidence="1">
    <location>
        <begin position="49"/>
        <end position="79"/>
    </location>
</feature>
<keyword evidence="2" id="KW-0812">Transmembrane</keyword>
<reference evidence="3 4" key="1">
    <citation type="submission" date="2024-09" db="EMBL/GenBank/DDBJ databases">
        <authorList>
            <person name="Sun Q."/>
            <person name="Mori K."/>
        </authorList>
    </citation>
    <scope>NUCLEOTIDE SEQUENCE [LARGE SCALE GENOMIC DNA]</scope>
    <source>
        <strain evidence="3 4">KCTC 42086</strain>
    </source>
</reference>
<evidence type="ECO:0008006" key="5">
    <source>
        <dbReference type="Google" id="ProtNLM"/>
    </source>
</evidence>
<dbReference type="Proteomes" id="UP001589920">
    <property type="component" value="Unassembled WGS sequence"/>
</dbReference>
<keyword evidence="2" id="KW-1133">Transmembrane helix</keyword>
<dbReference type="RefSeq" id="WP_036703968.1">
    <property type="nucleotide sequence ID" value="NZ_JBHMQU010000030.1"/>
</dbReference>
<evidence type="ECO:0000313" key="4">
    <source>
        <dbReference type="Proteomes" id="UP001589920"/>
    </source>
</evidence>
<dbReference type="EMBL" id="JBHMQU010000030">
    <property type="protein sequence ID" value="MFC0811983.1"/>
    <property type="molecule type" value="Genomic_DNA"/>
</dbReference>
<keyword evidence="2" id="KW-0472">Membrane</keyword>